<protein>
    <recommendedName>
        <fullName evidence="5">ATP/GTP-binding protein</fullName>
    </recommendedName>
</protein>
<feature type="region of interest" description="Disordered" evidence="1">
    <location>
        <begin position="879"/>
        <end position="899"/>
    </location>
</feature>
<gene>
    <name evidence="3" type="ORF">SAMN05216267_105217</name>
</gene>
<dbReference type="Proteomes" id="UP000181951">
    <property type="component" value="Unassembled WGS sequence"/>
</dbReference>
<feature type="transmembrane region" description="Helical" evidence="2">
    <location>
        <begin position="25"/>
        <end position="47"/>
    </location>
</feature>
<evidence type="ECO:0000256" key="1">
    <source>
        <dbReference type="SAM" id="MobiDB-lite"/>
    </source>
</evidence>
<keyword evidence="2" id="KW-0812">Transmembrane</keyword>
<dbReference type="EMBL" id="FODD01000052">
    <property type="protein sequence ID" value="SEO89467.1"/>
    <property type="molecule type" value="Genomic_DNA"/>
</dbReference>
<keyword evidence="2" id="KW-0472">Membrane</keyword>
<evidence type="ECO:0000313" key="4">
    <source>
        <dbReference type="Proteomes" id="UP000181951"/>
    </source>
</evidence>
<reference evidence="3 4" key="1">
    <citation type="submission" date="2016-10" db="EMBL/GenBank/DDBJ databases">
        <authorList>
            <person name="de Groot N.N."/>
        </authorList>
    </citation>
    <scope>NUCLEOTIDE SEQUENCE [LARGE SCALE GENOMIC DNA]</scope>
    <source>
        <strain evidence="3 4">CGMCC 4.2026</strain>
    </source>
</reference>
<accession>A0A1H8TEW8</accession>
<dbReference type="Gene3D" id="3.40.50.300">
    <property type="entry name" value="P-loop containing nucleotide triphosphate hydrolases"/>
    <property type="match status" value="1"/>
</dbReference>
<proteinExistence type="predicted"/>
<dbReference type="AlphaFoldDB" id="A0A1H8TEW8"/>
<dbReference type="SUPFAM" id="SSF52540">
    <property type="entry name" value="P-loop containing nucleoside triphosphate hydrolases"/>
    <property type="match status" value="1"/>
</dbReference>
<evidence type="ECO:0000256" key="2">
    <source>
        <dbReference type="SAM" id="Phobius"/>
    </source>
</evidence>
<organism evidence="3 4">
    <name type="scientific">Actinacidiphila rubida</name>
    <dbReference type="NCBI Taxonomy" id="310780"/>
    <lineage>
        <taxon>Bacteria</taxon>
        <taxon>Bacillati</taxon>
        <taxon>Actinomycetota</taxon>
        <taxon>Actinomycetes</taxon>
        <taxon>Kitasatosporales</taxon>
        <taxon>Streptomycetaceae</taxon>
        <taxon>Actinacidiphila</taxon>
    </lineage>
</organism>
<keyword evidence="4" id="KW-1185">Reference proteome</keyword>
<feature type="compositionally biased region" description="Low complexity" evidence="1">
    <location>
        <begin position="885"/>
        <end position="896"/>
    </location>
</feature>
<name>A0A1H8TEW8_9ACTN</name>
<evidence type="ECO:0008006" key="5">
    <source>
        <dbReference type="Google" id="ProtNLM"/>
    </source>
</evidence>
<dbReference type="STRING" id="310780.SAMN05216267_105217"/>
<evidence type="ECO:0000313" key="3">
    <source>
        <dbReference type="EMBL" id="SEO89467.1"/>
    </source>
</evidence>
<dbReference type="InterPro" id="IPR027417">
    <property type="entry name" value="P-loop_NTPase"/>
</dbReference>
<keyword evidence="2" id="KW-1133">Transmembrane helix</keyword>
<sequence>MSGPLFGWWPRWLTVSAVARFVSGYGWWIGAVGLVALAAAGCAAWWWRRQAAAALSRRVVVELLPAGTFDPEPAEMAWFAGQLASVRTAAGSIPRRAAGARVRLTSRGGTMRYLLEGPERAASVLRMPGYSDVDVVQSGDWRIPRVRFEGAAPTTAGNAAVVMRKEPAARSVPESDRKVYAARAELVLARQDHRPLATPGARPDPLQRVAAAMAGLGNSEGAEVVVDLVPVPDGQVSRRRRQLLARAKQRGRTAFGESVPGAGGALGGLWSAIVDVVGTPSGRPTRPAPVPRQADLTDGVGKFRPGEPVFAVQLLLQVTATHPGRARARLNQLLAAMEAWTGENRWVPAGPHRTAWRPYSNVWWRRPGFDRRLASGAFAPAKRQWLTVAELAGLLKPPTQACAATNVARCGGVVPAAPDTLPVYSGQQGVVPLGMVLRSDGRTALAGVPEGGILFGAFFGKSGFGKTELSLVQAIARAYAGRGVWFLDPHGAAVTRAKPYLTHPAILPRLWEINLGKPAMTDTIASWNLLSMEGRRPEDIQDVIGSVVGAIASAQGWGDGAPRARTILTQSVWALAELSLRMVRDGRPDLQPTIFQLRTLLTNEAWRQEVVAELPPDMQAFWRNIFPGFTADAVPVVTNILDRMYASLSLRAFLGSPRSTYNVRQAMDDGRIVLISPSGTGEADELITSLLIFDLFQAGLSRQDTDPDKLRQFWAWVDELKAVDGASRGFIAKILEQLRKYEIRFMVATQMAMRLSDTTRQALMQNQSLLSATAADTDEARFVTARFPHVSHQTVESLNRFEYVMSVMVGHQRSTPFKVRGVPVHDLYADYYNPAGLDALEAAVDQNMARRTVGEIVTDLQRLDDRILAHLAGVDGKGGEGGAAGIPAGPTARPPADGGDLVLDLPSTAPTIHLTKKEVA</sequence>